<dbReference type="EMBL" id="OGUS01000115">
    <property type="protein sequence ID" value="SPC12372.1"/>
    <property type="molecule type" value="Genomic_DNA"/>
</dbReference>
<dbReference type="GO" id="GO:0003677">
    <property type="term" value="F:DNA binding"/>
    <property type="evidence" value="ECO:0007669"/>
    <property type="project" value="UniProtKB-UniRule"/>
</dbReference>
<dbReference type="InterPro" id="IPR002104">
    <property type="entry name" value="Integrase_catalytic"/>
</dbReference>
<evidence type="ECO:0000313" key="14">
    <source>
        <dbReference type="EMBL" id="SPC12372.1"/>
    </source>
</evidence>
<dbReference type="PANTHER" id="PTHR30349:SF77">
    <property type="entry name" value="TYROSINE RECOMBINASE XERC"/>
    <property type="match status" value="1"/>
</dbReference>
<feature type="domain" description="Core-binding (CB)" evidence="12">
    <location>
        <begin position="50"/>
        <end position="153"/>
    </location>
</feature>
<dbReference type="GO" id="GO:0006310">
    <property type="term" value="P:DNA recombination"/>
    <property type="evidence" value="ECO:0007669"/>
    <property type="project" value="UniProtKB-KW"/>
</dbReference>
<evidence type="ECO:0000256" key="8">
    <source>
        <dbReference type="ARBA" id="ARBA00023306"/>
    </source>
</evidence>
<keyword evidence="7" id="KW-0233">DNA recombination</keyword>
<protein>
    <submittedName>
        <fullName evidence="13">Phage integrase</fullName>
    </submittedName>
</protein>
<dbReference type="InterPro" id="IPR044068">
    <property type="entry name" value="CB"/>
</dbReference>
<evidence type="ECO:0000256" key="3">
    <source>
        <dbReference type="ARBA" id="ARBA00022618"/>
    </source>
</evidence>
<reference evidence="15" key="1">
    <citation type="submission" date="2018-01" db="EMBL/GenBank/DDBJ databases">
        <authorList>
            <person name="Gaut B.S."/>
            <person name="Morton B.R."/>
            <person name="Clegg M.T."/>
            <person name="Duvall M.R."/>
        </authorList>
    </citation>
    <scope>NUCLEOTIDE SEQUENCE [LARGE SCALE GENOMIC DNA]</scope>
</reference>
<dbReference type="InterPro" id="IPR011010">
    <property type="entry name" value="DNA_brk_join_enz"/>
</dbReference>
<evidence type="ECO:0000256" key="2">
    <source>
        <dbReference type="ARBA" id="ARBA00022490"/>
    </source>
</evidence>
<feature type="region of interest" description="Disordered" evidence="10">
    <location>
        <begin position="382"/>
        <end position="401"/>
    </location>
</feature>
<dbReference type="Gene3D" id="1.10.150.130">
    <property type="match status" value="1"/>
</dbReference>
<gene>
    <name evidence="14" type="ORF">CO2235_150027</name>
    <name evidence="13" type="ORF">CO2235_U600089</name>
</gene>
<comment type="caution">
    <text evidence="13">The sequence shown here is derived from an EMBL/GenBank/DDBJ whole genome shotgun (WGS) entry which is preliminary data.</text>
</comment>
<dbReference type="GO" id="GO:0015074">
    <property type="term" value="P:DNA integration"/>
    <property type="evidence" value="ECO:0007669"/>
    <property type="project" value="UniProtKB-KW"/>
</dbReference>
<dbReference type="PANTHER" id="PTHR30349">
    <property type="entry name" value="PHAGE INTEGRASE-RELATED"/>
    <property type="match status" value="1"/>
</dbReference>
<keyword evidence="5" id="KW-0229">DNA integration</keyword>
<dbReference type="InterPro" id="IPR050090">
    <property type="entry name" value="Tyrosine_recombinase_XerCD"/>
</dbReference>
<dbReference type="EMBL" id="OGUS01000066">
    <property type="protein sequence ID" value="SPC06644.1"/>
    <property type="molecule type" value="Genomic_DNA"/>
</dbReference>
<evidence type="ECO:0000259" key="11">
    <source>
        <dbReference type="PROSITE" id="PS51898"/>
    </source>
</evidence>
<comment type="subcellular location">
    <subcellularLocation>
        <location evidence="1">Cytoplasm</location>
    </subcellularLocation>
</comment>
<keyword evidence="4" id="KW-0159">Chromosome partition</keyword>
<dbReference type="CDD" id="cd00397">
    <property type="entry name" value="DNA_BRE_C"/>
    <property type="match status" value="1"/>
</dbReference>
<dbReference type="PROSITE" id="PS51898">
    <property type="entry name" value="TYR_RECOMBINASE"/>
    <property type="match status" value="1"/>
</dbReference>
<dbReference type="Proteomes" id="UP000256862">
    <property type="component" value="Chromosome CO2235"/>
</dbReference>
<dbReference type="SUPFAM" id="SSF56349">
    <property type="entry name" value="DNA breaking-rejoining enzymes"/>
    <property type="match status" value="1"/>
</dbReference>
<dbReference type="GO" id="GO:0051301">
    <property type="term" value="P:cell division"/>
    <property type="evidence" value="ECO:0007669"/>
    <property type="project" value="UniProtKB-KW"/>
</dbReference>
<sequence>MRNPATKSCQSMNLPAPAPESLLPITLPAALDGRDGTNRARGTIRQITADTDLEAVRLWLAEYAGSPHTLRSYRKEVVRLLVWATRALGKPLSSLTREDFLLYERFLAAPTADWTDPALPRRGGARRLFEGALAERSRRQALGILSGLLDYLVAAGYLAGNPLALRRNRATRAARTRRVERYLDHALWQVVLASMEAWPQGTLRERQHYERSRWVMRFLYHTALRASEAAHAKAADIVQRRGRWWLHVVGKGGAEGEVPVSDALMAEFARYRAFHGLPPMPGPGELSPAILSVAGDAKRHLTPTAVYLIAKEVFRRAAAVLEASDPLGAATLARASTHWLRHSAASHQADAGTDIRFIQKNLRHASIETTGIYLHAEDDRRHAHTVGEQQAQPSTAPAAPQ</sequence>
<keyword evidence="3" id="KW-0132">Cell division</keyword>
<dbReference type="PROSITE" id="PS51900">
    <property type="entry name" value="CB"/>
    <property type="match status" value="1"/>
</dbReference>
<evidence type="ECO:0000256" key="7">
    <source>
        <dbReference type="ARBA" id="ARBA00023172"/>
    </source>
</evidence>
<accession>A0A375FRD7</accession>
<keyword evidence="6 9" id="KW-0238">DNA-binding</keyword>
<feature type="compositionally biased region" description="Low complexity" evidence="10">
    <location>
        <begin position="389"/>
        <end position="401"/>
    </location>
</feature>
<dbReference type="AlphaFoldDB" id="A0A375FRD7"/>
<evidence type="ECO:0000259" key="12">
    <source>
        <dbReference type="PROSITE" id="PS51900"/>
    </source>
</evidence>
<dbReference type="InterPro" id="IPR013762">
    <property type="entry name" value="Integrase-like_cat_sf"/>
</dbReference>
<evidence type="ECO:0000256" key="4">
    <source>
        <dbReference type="ARBA" id="ARBA00022829"/>
    </source>
</evidence>
<evidence type="ECO:0000256" key="10">
    <source>
        <dbReference type="SAM" id="MobiDB-lite"/>
    </source>
</evidence>
<dbReference type="InterPro" id="IPR010998">
    <property type="entry name" value="Integrase_recombinase_N"/>
</dbReference>
<keyword evidence="8" id="KW-0131">Cell cycle</keyword>
<reference evidence="13" key="2">
    <citation type="submission" date="2018-01" db="EMBL/GenBank/DDBJ databases">
        <authorList>
            <person name="Clerissi C."/>
        </authorList>
    </citation>
    <scope>NUCLEOTIDE SEQUENCE</scope>
    <source>
        <strain evidence="13">Cupriavidus oxalaticus LMG 2235</strain>
    </source>
</reference>
<feature type="domain" description="Tyr recombinase" evidence="11">
    <location>
        <begin position="178"/>
        <end position="386"/>
    </location>
</feature>
<name>A0A375FRD7_9BURK</name>
<dbReference type="GO" id="GO:0005737">
    <property type="term" value="C:cytoplasm"/>
    <property type="evidence" value="ECO:0007669"/>
    <property type="project" value="UniProtKB-SubCell"/>
</dbReference>
<organism evidence="13 15">
    <name type="scientific">Cupriavidus oxalaticus</name>
    <dbReference type="NCBI Taxonomy" id="96344"/>
    <lineage>
        <taxon>Bacteria</taxon>
        <taxon>Pseudomonadati</taxon>
        <taxon>Pseudomonadota</taxon>
        <taxon>Betaproteobacteria</taxon>
        <taxon>Burkholderiales</taxon>
        <taxon>Burkholderiaceae</taxon>
        <taxon>Cupriavidus</taxon>
    </lineage>
</organism>
<dbReference type="GO" id="GO:0007059">
    <property type="term" value="P:chromosome segregation"/>
    <property type="evidence" value="ECO:0007669"/>
    <property type="project" value="UniProtKB-KW"/>
</dbReference>
<keyword evidence="2" id="KW-0963">Cytoplasm</keyword>
<dbReference type="Gene3D" id="1.10.443.10">
    <property type="entry name" value="Intergrase catalytic core"/>
    <property type="match status" value="1"/>
</dbReference>
<evidence type="ECO:0000256" key="9">
    <source>
        <dbReference type="PROSITE-ProRule" id="PRU01248"/>
    </source>
</evidence>
<evidence type="ECO:0000256" key="5">
    <source>
        <dbReference type="ARBA" id="ARBA00022908"/>
    </source>
</evidence>
<evidence type="ECO:0000313" key="13">
    <source>
        <dbReference type="EMBL" id="SPC06644.1"/>
    </source>
</evidence>
<proteinExistence type="predicted"/>
<evidence type="ECO:0000256" key="1">
    <source>
        <dbReference type="ARBA" id="ARBA00004496"/>
    </source>
</evidence>
<evidence type="ECO:0000313" key="15">
    <source>
        <dbReference type="Proteomes" id="UP000256862"/>
    </source>
</evidence>
<evidence type="ECO:0000256" key="6">
    <source>
        <dbReference type="ARBA" id="ARBA00023125"/>
    </source>
</evidence>
<dbReference type="Pfam" id="PF00589">
    <property type="entry name" value="Phage_integrase"/>
    <property type="match status" value="1"/>
</dbReference>